<evidence type="ECO:0000313" key="1">
    <source>
        <dbReference type="EMBL" id="VYS59356.1"/>
    </source>
</evidence>
<proteinExistence type="predicted"/>
<protein>
    <submittedName>
        <fullName evidence="1">Uncharacterized protein</fullName>
    </submittedName>
</protein>
<gene>
    <name evidence="1" type="ORF">AN1_LOCUS14797</name>
</gene>
<sequence>MFNISAVDIVSLSRLTGAKQWATLKLKITKLRKVLQLPRRKEISGYVILKWKKTKFKKAIQSLRKKKGQVRFWFSSQEENEGSCFLPLADYFEVKRKNFEGEYVTKCI</sequence>
<reference evidence="1 2" key="1">
    <citation type="submission" date="2019-11" db="EMBL/GenBank/DDBJ databases">
        <authorList>
            <person name="Jiao W.-B."/>
            <person name="Schneeberger K."/>
        </authorList>
    </citation>
    <scope>NUCLEOTIDE SEQUENCE [LARGE SCALE GENOMIC DNA]</scope>
    <source>
        <strain evidence="2">cv. An-1</strain>
    </source>
</reference>
<name>A0A654FCR7_ARATH</name>
<organism evidence="1 2">
    <name type="scientific">Arabidopsis thaliana</name>
    <name type="common">Mouse-ear cress</name>
    <dbReference type="NCBI Taxonomy" id="3702"/>
    <lineage>
        <taxon>Eukaryota</taxon>
        <taxon>Viridiplantae</taxon>
        <taxon>Streptophyta</taxon>
        <taxon>Embryophyta</taxon>
        <taxon>Tracheophyta</taxon>
        <taxon>Spermatophyta</taxon>
        <taxon>Magnoliopsida</taxon>
        <taxon>eudicotyledons</taxon>
        <taxon>Gunneridae</taxon>
        <taxon>Pentapetalae</taxon>
        <taxon>rosids</taxon>
        <taxon>malvids</taxon>
        <taxon>Brassicales</taxon>
        <taxon>Brassicaceae</taxon>
        <taxon>Camelineae</taxon>
        <taxon>Arabidopsis</taxon>
    </lineage>
</organism>
<dbReference type="Proteomes" id="UP000426265">
    <property type="component" value="Unassembled WGS sequence"/>
</dbReference>
<dbReference type="EMBL" id="CACRSJ010000106">
    <property type="protein sequence ID" value="VYS59356.1"/>
    <property type="molecule type" value="Genomic_DNA"/>
</dbReference>
<dbReference type="AlphaFoldDB" id="A0A654FCR7"/>
<accession>A0A654FCR7</accession>
<evidence type="ECO:0000313" key="2">
    <source>
        <dbReference type="Proteomes" id="UP000426265"/>
    </source>
</evidence>